<dbReference type="InterPro" id="IPR005482">
    <property type="entry name" value="Biotin_COase_C"/>
</dbReference>
<dbReference type="Gene3D" id="3.30.470.20">
    <property type="entry name" value="ATP-grasp fold, B domain"/>
    <property type="match status" value="1"/>
</dbReference>
<comment type="catalytic activity">
    <reaction evidence="6">
        <text>N(6)-biotinyl-L-lysyl-[protein] + hydrogencarbonate + ATP = N(6)-carboxybiotinyl-L-lysyl-[protein] + ADP + phosphate + H(+)</text>
        <dbReference type="Rhea" id="RHEA:13501"/>
        <dbReference type="Rhea" id="RHEA-COMP:10505"/>
        <dbReference type="Rhea" id="RHEA-COMP:10506"/>
        <dbReference type="ChEBI" id="CHEBI:15378"/>
        <dbReference type="ChEBI" id="CHEBI:17544"/>
        <dbReference type="ChEBI" id="CHEBI:30616"/>
        <dbReference type="ChEBI" id="CHEBI:43474"/>
        <dbReference type="ChEBI" id="CHEBI:83144"/>
        <dbReference type="ChEBI" id="CHEBI:83145"/>
        <dbReference type="ChEBI" id="CHEBI:456216"/>
        <dbReference type="EC" id="6.3.4.14"/>
    </reaction>
</comment>
<dbReference type="PROSITE" id="PS00867">
    <property type="entry name" value="CPSASE_2"/>
    <property type="match status" value="1"/>
</dbReference>
<dbReference type="InterPro" id="IPR011764">
    <property type="entry name" value="Biotin_carboxylation_dom"/>
</dbReference>
<evidence type="ECO:0000259" key="9">
    <source>
        <dbReference type="PROSITE" id="PS50979"/>
    </source>
</evidence>
<dbReference type="GO" id="GO:0005524">
    <property type="term" value="F:ATP binding"/>
    <property type="evidence" value="ECO:0007669"/>
    <property type="project" value="UniProtKB-UniRule"/>
</dbReference>
<dbReference type="Pfam" id="PF02786">
    <property type="entry name" value="CPSase_L_D2"/>
    <property type="match status" value="1"/>
</dbReference>
<accession>A0A937W5G6</accession>
<comment type="caution">
    <text evidence="10">The sequence shown here is derived from an EMBL/GenBank/DDBJ whole genome shotgun (WGS) entry which is preliminary data.</text>
</comment>
<dbReference type="InterPro" id="IPR013815">
    <property type="entry name" value="ATP_grasp_subdomain_1"/>
</dbReference>
<evidence type="ECO:0000256" key="4">
    <source>
        <dbReference type="ARBA" id="ARBA00022840"/>
    </source>
</evidence>
<feature type="domain" description="Biotin carboxylation" evidence="9">
    <location>
        <begin position="1"/>
        <end position="291"/>
    </location>
</feature>
<dbReference type="EC" id="6.3.4.14" evidence="1"/>
<dbReference type="Proteomes" id="UP000712673">
    <property type="component" value="Unassembled WGS sequence"/>
</dbReference>
<dbReference type="Pfam" id="PF02785">
    <property type="entry name" value="Biotin_carb_C"/>
    <property type="match status" value="1"/>
</dbReference>
<keyword evidence="3 7" id="KW-0547">Nucleotide-binding</keyword>
<feature type="domain" description="ATP-grasp" evidence="8">
    <location>
        <begin position="1"/>
        <end position="162"/>
    </location>
</feature>
<gene>
    <name evidence="10" type="ORF">FJZ47_17365</name>
</gene>
<dbReference type="PANTHER" id="PTHR48095">
    <property type="entry name" value="PYRUVATE CARBOXYLASE SUBUNIT A"/>
    <property type="match status" value="1"/>
</dbReference>
<dbReference type="InterPro" id="IPR011054">
    <property type="entry name" value="Rudment_hybrid_motif"/>
</dbReference>
<keyword evidence="4 7" id="KW-0067">ATP-binding</keyword>
<dbReference type="AlphaFoldDB" id="A0A937W5G6"/>
<evidence type="ECO:0000256" key="1">
    <source>
        <dbReference type="ARBA" id="ARBA00013263"/>
    </source>
</evidence>
<dbReference type="InterPro" id="IPR051602">
    <property type="entry name" value="ACC_Biotin_Carboxylase"/>
</dbReference>
<dbReference type="SMART" id="SM00878">
    <property type="entry name" value="Biotin_carb_C"/>
    <property type="match status" value="1"/>
</dbReference>
<organism evidence="10 11">
    <name type="scientific">Tectimicrobiota bacterium</name>
    <dbReference type="NCBI Taxonomy" id="2528274"/>
    <lineage>
        <taxon>Bacteria</taxon>
        <taxon>Pseudomonadati</taxon>
        <taxon>Nitrospinota/Tectimicrobiota group</taxon>
        <taxon>Candidatus Tectimicrobiota</taxon>
    </lineage>
</organism>
<feature type="non-terminal residue" evidence="10">
    <location>
        <position position="1"/>
    </location>
</feature>
<dbReference type="PANTHER" id="PTHR48095:SF2">
    <property type="entry name" value="BIOTIN CARBOXYLASE, CHLOROPLASTIC"/>
    <property type="match status" value="1"/>
</dbReference>
<sequence length="294" mass="32494">LLKATAGGGGRGMRVVREAQEVPAAFAQASREAQAAFGAPELYLERYLPAVRHVEVQVLADSTTVLHLGERDCSIQRRHQKLLEESPAPGLSSALRARLSEAAVRLCQHVGYTNAGTVEYVLDTQTEAFYFLEMNTRLQVEHPVTEMVTGVDLVKAQIQIAQGQPLAWCQEALTIRGHALECRINAEDPARHFLPCPGRVQHFHAPGGPGIRVDSHLVSGADVPPYYDSLLAKLVAWGHDRAEALARMQRALAEMCITGIQTTLPFHRRLLGDQRFRTHATHTRFVEEGFLEDV</sequence>
<dbReference type="SUPFAM" id="SSF56059">
    <property type="entry name" value="Glutathione synthetase ATP-binding domain-like"/>
    <property type="match status" value="1"/>
</dbReference>
<evidence type="ECO:0000313" key="10">
    <source>
        <dbReference type="EMBL" id="MBM3225550.1"/>
    </source>
</evidence>
<evidence type="ECO:0000256" key="2">
    <source>
        <dbReference type="ARBA" id="ARBA00022598"/>
    </source>
</evidence>
<evidence type="ECO:0000256" key="3">
    <source>
        <dbReference type="ARBA" id="ARBA00022741"/>
    </source>
</evidence>
<evidence type="ECO:0000256" key="7">
    <source>
        <dbReference type="PROSITE-ProRule" id="PRU00409"/>
    </source>
</evidence>
<dbReference type="PROSITE" id="PS50979">
    <property type="entry name" value="BC"/>
    <property type="match status" value="1"/>
</dbReference>
<dbReference type="InterPro" id="IPR011761">
    <property type="entry name" value="ATP-grasp"/>
</dbReference>
<evidence type="ECO:0000256" key="6">
    <source>
        <dbReference type="ARBA" id="ARBA00048600"/>
    </source>
</evidence>
<dbReference type="InterPro" id="IPR005479">
    <property type="entry name" value="CPAse_ATP-bd"/>
</dbReference>
<dbReference type="EMBL" id="VGLS01000610">
    <property type="protein sequence ID" value="MBM3225550.1"/>
    <property type="molecule type" value="Genomic_DNA"/>
</dbReference>
<reference evidence="10" key="1">
    <citation type="submission" date="2019-03" db="EMBL/GenBank/DDBJ databases">
        <title>Lake Tanganyika Metagenome-Assembled Genomes (MAGs).</title>
        <authorList>
            <person name="Tran P."/>
        </authorList>
    </citation>
    <scope>NUCLEOTIDE SEQUENCE</scope>
    <source>
        <strain evidence="10">K_DeepCast_65m_m2_066</strain>
    </source>
</reference>
<dbReference type="PROSITE" id="PS50975">
    <property type="entry name" value="ATP_GRASP"/>
    <property type="match status" value="1"/>
</dbReference>
<evidence type="ECO:0000259" key="8">
    <source>
        <dbReference type="PROSITE" id="PS50975"/>
    </source>
</evidence>
<dbReference type="SUPFAM" id="SSF51246">
    <property type="entry name" value="Rudiment single hybrid motif"/>
    <property type="match status" value="1"/>
</dbReference>
<proteinExistence type="predicted"/>
<dbReference type="GO" id="GO:0046872">
    <property type="term" value="F:metal ion binding"/>
    <property type="evidence" value="ECO:0007669"/>
    <property type="project" value="InterPro"/>
</dbReference>
<protein>
    <recommendedName>
        <fullName evidence="1">biotin carboxylase</fullName>
        <ecNumber evidence="1">6.3.4.14</ecNumber>
    </recommendedName>
</protein>
<keyword evidence="5" id="KW-0092">Biotin</keyword>
<evidence type="ECO:0000256" key="5">
    <source>
        <dbReference type="ARBA" id="ARBA00023267"/>
    </source>
</evidence>
<dbReference type="Gene3D" id="3.30.1490.20">
    <property type="entry name" value="ATP-grasp fold, A domain"/>
    <property type="match status" value="1"/>
</dbReference>
<keyword evidence="2 10" id="KW-0436">Ligase</keyword>
<dbReference type="GO" id="GO:0004075">
    <property type="term" value="F:biotin carboxylase activity"/>
    <property type="evidence" value="ECO:0007669"/>
    <property type="project" value="UniProtKB-EC"/>
</dbReference>
<name>A0A937W5G6_UNCTE</name>
<evidence type="ECO:0000313" key="11">
    <source>
        <dbReference type="Proteomes" id="UP000712673"/>
    </source>
</evidence>